<reference evidence="3" key="1">
    <citation type="journal article" date="2019" name="Int. J. Syst. Evol. Microbiol.">
        <title>The Global Catalogue of Microorganisms (GCM) 10K type strain sequencing project: providing services to taxonomists for standard genome sequencing and annotation.</title>
        <authorList>
            <consortium name="The Broad Institute Genomics Platform"/>
            <consortium name="The Broad Institute Genome Sequencing Center for Infectious Disease"/>
            <person name="Wu L."/>
            <person name="Ma J."/>
        </authorList>
    </citation>
    <scope>NUCLEOTIDE SEQUENCE [LARGE SCALE GENOMIC DNA]</scope>
    <source>
        <strain evidence="3">CGMCC 4.7248</strain>
    </source>
</reference>
<feature type="region of interest" description="Disordered" evidence="1">
    <location>
        <begin position="1"/>
        <end position="35"/>
    </location>
</feature>
<dbReference type="Proteomes" id="UP001596154">
    <property type="component" value="Unassembled WGS sequence"/>
</dbReference>
<accession>A0ABW0USM6</accession>
<dbReference type="RefSeq" id="WP_381022092.1">
    <property type="nucleotide sequence ID" value="NZ_JBHSNY010000005.1"/>
</dbReference>
<evidence type="ECO:0000256" key="1">
    <source>
        <dbReference type="SAM" id="MobiDB-lite"/>
    </source>
</evidence>
<evidence type="ECO:0000313" key="2">
    <source>
        <dbReference type="EMBL" id="MFC5635546.1"/>
    </source>
</evidence>
<dbReference type="EMBL" id="JBHSNY010000005">
    <property type="protein sequence ID" value="MFC5635546.1"/>
    <property type="molecule type" value="Genomic_DNA"/>
</dbReference>
<name>A0ABW0USM6_9ACTN</name>
<comment type="caution">
    <text evidence="2">The sequence shown here is derived from an EMBL/GenBank/DDBJ whole genome shotgun (WGS) entry which is preliminary data.</text>
</comment>
<keyword evidence="3" id="KW-1185">Reference proteome</keyword>
<protein>
    <submittedName>
        <fullName evidence="2">Uncharacterized protein</fullName>
    </submittedName>
</protein>
<feature type="compositionally biased region" description="Basic and acidic residues" evidence="1">
    <location>
        <begin position="13"/>
        <end position="28"/>
    </location>
</feature>
<sequence>MTTDTLSEPSDGADVRDTVTDGPGRRAEPGQARTVPVMPLWERLGTGVRG</sequence>
<evidence type="ECO:0000313" key="3">
    <source>
        <dbReference type="Proteomes" id="UP001596154"/>
    </source>
</evidence>
<proteinExistence type="predicted"/>
<organism evidence="2 3">
    <name type="scientific">Streptomyces bullii</name>
    <dbReference type="NCBI Taxonomy" id="349910"/>
    <lineage>
        <taxon>Bacteria</taxon>
        <taxon>Bacillati</taxon>
        <taxon>Actinomycetota</taxon>
        <taxon>Actinomycetes</taxon>
        <taxon>Kitasatosporales</taxon>
        <taxon>Streptomycetaceae</taxon>
        <taxon>Streptomyces</taxon>
    </lineage>
</organism>
<gene>
    <name evidence="2" type="ORF">ACFPZJ_17450</name>
</gene>